<protein>
    <submittedName>
        <fullName evidence="1">Uncharacterized protein</fullName>
    </submittedName>
</protein>
<comment type="caution">
    <text evidence="1">The sequence shown here is derived from an EMBL/GenBank/DDBJ whole genome shotgun (WGS) entry which is preliminary data.</text>
</comment>
<dbReference type="EMBL" id="PYHP01000099">
    <property type="protein sequence ID" value="PUA34793.1"/>
    <property type="molecule type" value="Genomic_DNA"/>
</dbReference>
<dbReference type="Proteomes" id="UP000244184">
    <property type="component" value="Unassembled WGS sequence"/>
</dbReference>
<evidence type="ECO:0000313" key="1">
    <source>
        <dbReference type="EMBL" id="PUA34793.1"/>
    </source>
</evidence>
<sequence length="250" mass="28945">MLDGVSFFNYLHQNSGKDEVVAFILGIMNSGPYFSSTPSLRATINPTFQSQLCEELLLSCFEDNQRYILSLENEECLTHANYTVFGATHSLEIQNCIGLARVEHFFENNLILKCIEDVYDQINIRSKKVKVLPSAWKSAKLHNFYGRYPEVLYTILALETIDLTLLKGNINDKERVKEYKAETGFEISRESNGTLNRKRYEAQRLFVIPGLGRKLFEWHIKIGPYTRIHYYIDVETEMIYIGHCGKHLDI</sequence>
<proteinExistence type="predicted"/>
<organism evidence="1 2">
    <name type="scientific">Paenibacillus elgii</name>
    <dbReference type="NCBI Taxonomy" id="189691"/>
    <lineage>
        <taxon>Bacteria</taxon>
        <taxon>Bacillati</taxon>
        <taxon>Bacillota</taxon>
        <taxon>Bacilli</taxon>
        <taxon>Bacillales</taxon>
        <taxon>Paenibacillaceae</taxon>
        <taxon>Paenibacillus</taxon>
    </lineage>
</organism>
<accession>A0A2T6FSA8</accession>
<evidence type="ECO:0000313" key="2">
    <source>
        <dbReference type="Proteomes" id="UP000244184"/>
    </source>
</evidence>
<dbReference type="AlphaFoldDB" id="A0A2T6FSA8"/>
<name>A0A2T6FSA8_9BACL</name>
<reference evidence="1 2" key="1">
    <citation type="submission" date="2018-03" db="EMBL/GenBank/DDBJ databases">
        <title>Genome sequence of Paenibacillus elgii strain AC13 an antimicrobial compound producing bacteria.</title>
        <authorList>
            <person name="Kurokawa A.S."/>
            <person name="Araujo J.F."/>
            <person name="Costa R.A."/>
            <person name="Ortega D.B."/>
            <person name="Pires A.S."/>
            <person name="Pappas G.J.Jr."/>
            <person name="Franco O.L."/>
            <person name="Barreto C."/>
            <person name="Magalhaes B.S."/>
            <person name="Kruger R.H."/>
        </authorList>
    </citation>
    <scope>NUCLEOTIDE SEQUENCE [LARGE SCALE GENOMIC DNA]</scope>
    <source>
        <strain evidence="1 2">AC13</strain>
    </source>
</reference>
<gene>
    <name evidence="1" type="ORF">C8Z91_33500</name>
</gene>